<dbReference type="CDD" id="cd05283">
    <property type="entry name" value="CAD1"/>
    <property type="match status" value="1"/>
</dbReference>
<evidence type="ECO:0000256" key="3">
    <source>
        <dbReference type="ARBA" id="ARBA00022833"/>
    </source>
</evidence>
<dbReference type="AlphaFoldDB" id="A0AAV1ILK8"/>
<proteinExistence type="inferred from homology"/>
<evidence type="ECO:0000313" key="8">
    <source>
        <dbReference type="Proteomes" id="UP001314263"/>
    </source>
</evidence>
<feature type="domain" description="Enoyl reductase (ER)" evidence="6">
    <location>
        <begin position="89"/>
        <end position="415"/>
    </location>
</feature>
<dbReference type="InterPro" id="IPR013149">
    <property type="entry name" value="ADH-like_C"/>
</dbReference>
<dbReference type="InterPro" id="IPR020843">
    <property type="entry name" value="ER"/>
</dbReference>
<sequence>MTIKISLPSDADAKQYPREYAIYTQIPGSKTGSVTAEDLAQAVKQFGSGTPPSKGSLSFEELAKALHKGGTADFGKGNTVGYAAKDKSGHLAPWAFDRRALGEEDICIQIAYSGICHSDVHQIRNEWGNTQFPCNPGHEIVGIVTEVGSKAAGSFKVGDRAGVGCFVRACRDCELCAIGDDQYCEKVVMTYNGKDWGDHDHITKGGYSNRLVVNHKFALHVPENLPLVAAAPLLCAGITPYSPMKHYGLDKAGQKLAVVGLGGLGHMAVKFGKGFGMEVTVISTSPKKEKEARQSLGADHFVVSKDEAQMSAVAGSFDGIIDTVSAKHDISQLLPLLKTNGRLILLGVPPDPHSFSAGALLFKRLTIAGSLIGGIKETQEMLDFCGKKNITCDVEEVNADQVNEAIDRLMKNDVHYRFSINVLNSIIPE</sequence>
<dbReference type="FunFam" id="3.40.50.720:FF:000022">
    <property type="entry name" value="Cinnamyl alcohol dehydrogenase"/>
    <property type="match status" value="1"/>
</dbReference>
<dbReference type="SUPFAM" id="SSF50129">
    <property type="entry name" value="GroES-like"/>
    <property type="match status" value="1"/>
</dbReference>
<keyword evidence="8" id="KW-1185">Reference proteome</keyword>
<dbReference type="InterPro" id="IPR002328">
    <property type="entry name" value="ADH_Zn_CS"/>
</dbReference>
<reference evidence="7 8" key="1">
    <citation type="submission" date="2023-10" db="EMBL/GenBank/DDBJ databases">
        <authorList>
            <person name="Maclean D."/>
            <person name="Macfadyen A."/>
        </authorList>
    </citation>
    <scope>NUCLEOTIDE SEQUENCE [LARGE SCALE GENOMIC DNA]</scope>
</reference>
<protein>
    <recommendedName>
        <fullName evidence="6">Enoyl reductase (ER) domain-containing protein</fullName>
    </recommendedName>
</protein>
<dbReference type="Proteomes" id="UP001314263">
    <property type="component" value="Unassembled WGS sequence"/>
</dbReference>
<dbReference type="Gene3D" id="3.90.180.10">
    <property type="entry name" value="Medium-chain alcohol dehydrogenases, catalytic domain"/>
    <property type="match status" value="1"/>
</dbReference>
<evidence type="ECO:0000256" key="5">
    <source>
        <dbReference type="RuleBase" id="RU361277"/>
    </source>
</evidence>
<name>A0AAV1ILK8_9CHLO</name>
<comment type="cofactor">
    <cofactor evidence="1 5">
        <name>Zn(2+)</name>
        <dbReference type="ChEBI" id="CHEBI:29105"/>
    </cofactor>
</comment>
<keyword evidence="3 5" id="KW-0862">Zinc</keyword>
<keyword evidence="2 5" id="KW-0479">Metal-binding</keyword>
<dbReference type="GO" id="GO:0016616">
    <property type="term" value="F:oxidoreductase activity, acting on the CH-OH group of donors, NAD or NADP as acceptor"/>
    <property type="evidence" value="ECO:0007669"/>
    <property type="project" value="InterPro"/>
</dbReference>
<gene>
    <name evidence="7" type="ORF">CVIRNUC_010913</name>
</gene>
<evidence type="ECO:0000256" key="4">
    <source>
        <dbReference type="ARBA" id="ARBA00023002"/>
    </source>
</evidence>
<dbReference type="Pfam" id="PF08240">
    <property type="entry name" value="ADH_N"/>
    <property type="match status" value="1"/>
</dbReference>
<dbReference type="InterPro" id="IPR036291">
    <property type="entry name" value="NAD(P)-bd_dom_sf"/>
</dbReference>
<dbReference type="InterPro" id="IPR047109">
    <property type="entry name" value="CAD-like"/>
</dbReference>
<accession>A0AAV1ILK8</accession>
<dbReference type="PROSITE" id="PS00059">
    <property type="entry name" value="ADH_ZINC"/>
    <property type="match status" value="1"/>
</dbReference>
<dbReference type="Gene3D" id="3.40.50.720">
    <property type="entry name" value="NAD(P)-binding Rossmann-like Domain"/>
    <property type="match status" value="1"/>
</dbReference>
<comment type="similarity">
    <text evidence="5">Belongs to the zinc-containing alcohol dehydrogenase family.</text>
</comment>
<dbReference type="GO" id="GO:0008270">
    <property type="term" value="F:zinc ion binding"/>
    <property type="evidence" value="ECO:0007669"/>
    <property type="project" value="InterPro"/>
</dbReference>
<dbReference type="EMBL" id="CAUYUE010000017">
    <property type="protein sequence ID" value="CAK0787691.1"/>
    <property type="molecule type" value="Genomic_DNA"/>
</dbReference>
<dbReference type="InterPro" id="IPR011032">
    <property type="entry name" value="GroES-like_sf"/>
</dbReference>
<dbReference type="InterPro" id="IPR013154">
    <property type="entry name" value="ADH-like_N"/>
</dbReference>
<dbReference type="Pfam" id="PF00107">
    <property type="entry name" value="ADH_zinc_N"/>
    <property type="match status" value="1"/>
</dbReference>
<evidence type="ECO:0000313" key="7">
    <source>
        <dbReference type="EMBL" id="CAK0787691.1"/>
    </source>
</evidence>
<dbReference type="SUPFAM" id="SSF51735">
    <property type="entry name" value="NAD(P)-binding Rossmann-fold domains"/>
    <property type="match status" value="1"/>
</dbReference>
<organism evidence="7 8">
    <name type="scientific">Coccomyxa viridis</name>
    <dbReference type="NCBI Taxonomy" id="1274662"/>
    <lineage>
        <taxon>Eukaryota</taxon>
        <taxon>Viridiplantae</taxon>
        <taxon>Chlorophyta</taxon>
        <taxon>core chlorophytes</taxon>
        <taxon>Trebouxiophyceae</taxon>
        <taxon>Trebouxiophyceae incertae sedis</taxon>
        <taxon>Coccomyxaceae</taxon>
        <taxon>Coccomyxa</taxon>
    </lineage>
</organism>
<keyword evidence="4" id="KW-0560">Oxidoreductase</keyword>
<dbReference type="SMART" id="SM00829">
    <property type="entry name" value="PKS_ER"/>
    <property type="match status" value="1"/>
</dbReference>
<comment type="caution">
    <text evidence="7">The sequence shown here is derived from an EMBL/GenBank/DDBJ whole genome shotgun (WGS) entry which is preliminary data.</text>
</comment>
<evidence type="ECO:0000256" key="1">
    <source>
        <dbReference type="ARBA" id="ARBA00001947"/>
    </source>
</evidence>
<dbReference type="PANTHER" id="PTHR42683">
    <property type="entry name" value="ALDEHYDE REDUCTASE"/>
    <property type="match status" value="1"/>
</dbReference>
<evidence type="ECO:0000256" key="2">
    <source>
        <dbReference type="ARBA" id="ARBA00022723"/>
    </source>
</evidence>
<evidence type="ECO:0000259" key="6">
    <source>
        <dbReference type="SMART" id="SM00829"/>
    </source>
</evidence>